<dbReference type="NCBIfam" id="TIGR00563">
    <property type="entry name" value="rsmB"/>
    <property type="match status" value="1"/>
</dbReference>
<dbReference type="EC" id="2.1.1.176" evidence="4"/>
<reference evidence="17 18" key="1">
    <citation type="submission" date="2015-11" db="EMBL/GenBank/DDBJ databases">
        <title>Genomic analysis of 38 Legionella species identifies large and diverse effector repertoires.</title>
        <authorList>
            <person name="Burstein D."/>
            <person name="Amaro F."/>
            <person name="Zusman T."/>
            <person name="Lifshitz Z."/>
            <person name="Cohen O."/>
            <person name="Gilbert J.A."/>
            <person name="Pupko T."/>
            <person name="Shuman H.A."/>
            <person name="Segal G."/>
        </authorList>
    </citation>
    <scope>NUCLEOTIDE SEQUENCE [LARGE SCALE GENOMIC DNA]</scope>
    <source>
        <strain evidence="17 18">Mt.St.Helens-4</strain>
    </source>
</reference>
<feature type="binding site" evidence="14">
    <location>
        <begin position="276"/>
        <end position="282"/>
    </location>
    <ligand>
        <name>S-adenosyl-L-methionine</name>
        <dbReference type="ChEBI" id="CHEBI:59789"/>
    </ligand>
</feature>
<evidence type="ECO:0000256" key="15">
    <source>
        <dbReference type="SAM" id="MobiDB-lite"/>
    </source>
</evidence>
<feature type="active site" description="Nucleophile" evidence="14">
    <location>
        <position position="398"/>
    </location>
</feature>
<dbReference type="InterPro" id="IPR023267">
    <property type="entry name" value="RCMT"/>
</dbReference>
<evidence type="ECO:0000256" key="9">
    <source>
        <dbReference type="ARBA" id="ARBA00022691"/>
    </source>
</evidence>
<evidence type="ECO:0000256" key="6">
    <source>
        <dbReference type="ARBA" id="ARBA00022552"/>
    </source>
</evidence>
<evidence type="ECO:0000313" key="17">
    <source>
        <dbReference type="EMBL" id="KTD57978.1"/>
    </source>
</evidence>
<dbReference type="InterPro" id="IPR001678">
    <property type="entry name" value="MeTrfase_RsmB-F_NOP2_dom"/>
</dbReference>
<evidence type="ECO:0000256" key="3">
    <source>
        <dbReference type="ARBA" id="ARBA00007494"/>
    </source>
</evidence>
<dbReference type="GO" id="GO:0005829">
    <property type="term" value="C:cytosol"/>
    <property type="evidence" value="ECO:0007669"/>
    <property type="project" value="TreeGrafter"/>
</dbReference>
<evidence type="ECO:0000256" key="14">
    <source>
        <dbReference type="PROSITE-ProRule" id="PRU01023"/>
    </source>
</evidence>
<dbReference type="InterPro" id="IPR049560">
    <property type="entry name" value="MeTrfase_RsmB-F_NOP2_cat"/>
</dbReference>
<dbReference type="InterPro" id="IPR006027">
    <property type="entry name" value="NusB_RsmB_TIM44"/>
</dbReference>
<dbReference type="PROSITE" id="PS01153">
    <property type="entry name" value="NOL1_NOP2_SUN"/>
    <property type="match status" value="1"/>
</dbReference>
<dbReference type="GO" id="GO:0003723">
    <property type="term" value="F:RNA binding"/>
    <property type="evidence" value="ECO:0007669"/>
    <property type="project" value="UniProtKB-UniRule"/>
</dbReference>
<dbReference type="CDD" id="cd02440">
    <property type="entry name" value="AdoMet_MTases"/>
    <property type="match status" value="1"/>
</dbReference>
<feature type="binding site" evidence="14">
    <location>
        <position position="345"/>
    </location>
    <ligand>
        <name>S-adenosyl-L-methionine</name>
        <dbReference type="ChEBI" id="CHEBI:59789"/>
    </ligand>
</feature>
<dbReference type="Pfam" id="PF01029">
    <property type="entry name" value="NusB"/>
    <property type="match status" value="1"/>
</dbReference>
<dbReference type="SUPFAM" id="SSF53335">
    <property type="entry name" value="S-adenosyl-L-methionine-dependent methyltransferases"/>
    <property type="match status" value="1"/>
</dbReference>
<dbReference type="Pfam" id="PF22458">
    <property type="entry name" value="RsmF-B_ferredox"/>
    <property type="match status" value="1"/>
</dbReference>
<dbReference type="OrthoDB" id="9810297at2"/>
<evidence type="ECO:0000256" key="8">
    <source>
        <dbReference type="ARBA" id="ARBA00022679"/>
    </source>
</evidence>
<keyword evidence="10 14" id="KW-0694">RNA-binding</keyword>
<dbReference type="Gene3D" id="1.10.940.10">
    <property type="entry name" value="NusB-like"/>
    <property type="match status" value="1"/>
</dbReference>
<feature type="domain" description="SAM-dependent MTase RsmB/NOP-type" evidence="16">
    <location>
        <begin position="186"/>
        <end position="456"/>
    </location>
</feature>
<dbReference type="InterPro" id="IPR029063">
    <property type="entry name" value="SAM-dependent_MTases_sf"/>
</dbReference>
<dbReference type="AlphaFoldDB" id="A0A0W0YM57"/>
<proteinExistence type="inferred from homology"/>
<dbReference type="GO" id="GO:0009383">
    <property type="term" value="F:rRNA (cytosine-C5-)-methyltransferase activity"/>
    <property type="evidence" value="ECO:0007669"/>
    <property type="project" value="TreeGrafter"/>
</dbReference>
<feature type="compositionally biased region" description="Polar residues" evidence="15">
    <location>
        <begin position="22"/>
        <end position="31"/>
    </location>
</feature>
<dbReference type="EMBL" id="LNYV01000015">
    <property type="protein sequence ID" value="KTD57978.1"/>
    <property type="molecule type" value="Genomic_DNA"/>
</dbReference>
<dbReference type="Gene3D" id="1.10.287.730">
    <property type="entry name" value="Helix hairpin bin"/>
    <property type="match status" value="1"/>
</dbReference>
<dbReference type="InterPro" id="IPR018314">
    <property type="entry name" value="RsmB/NOL1/NOP2-like_CS"/>
</dbReference>
<evidence type="ECO:0000256" key="2">
    <source>
        <dbReference type="ARBA" id="ARBA00004496"/>
    </source>
</evidence>
<organism evidence="17 18">
    <name type="scientific">Legionella sainthelensi</name>
    <dbReference type="NCBI Taxonomy" id="28087"/>
    <lineage>
        <taxon>Bacteria</taxon>
        <taxon>Pseudomonadati</taxon>
        <taxon>Pseudomonadota</taxon>
        <taxon>Gammaproteobacteria</taxon>
        <taxon>Legionellales</taxon>
        <taxon>Legionellaceae</taxon>
        <taxon>Legionella</taxon>
    </lineage>
</organism>
<dbReference type="STRING" id="28087.Lsai_1500"/>
<keyword evidence="6" id="KW-0698">rRNA processing</keyword>
<dbReference type="GO" id="GO:0006355">
    <property type="term" value="P:regulation of DNA-templated transcription"/>
    <property type="evidence" value="ECO:0007669"/>
    <property type="project" value="InterPro"/>
</dbReference>
<evidence type="ECO:0000256" key="7">
    <source>
        <dbReference type="ARBA" id="ARBA00022603"/>
    </source>
</evidence>
<dbReference type="eggNOG" id="COG0144">
    <property type="taxonomic scope" value="Bacteria"/>
</dbReference>
<keyword evidence="9 14" id="KW-0949">S-adenosyl-L-methionine</keyword>
<keyword evidence="7 14" id="KW-0489">Methyltransferase</keyword>
<comment type="caution">
    <text evidence="17">The sequence shown here is derived from an EMBL/GenBank/DDBJ whole genome shotgun (WGS) entry which is preliminary data.</text>
</comment>
<dbReference type="InterPro" id="IPR035926">
    <property type="entry name" value="NusB-like_sf"/>
</dbReference>
<dbReference type="InterPro" id="IPR054728">
    <property type="entry name" value="RsmB-like_ferredoxin"/>
</dbReference>
<dbReference type="PANTHER" id="PTHR22807">
    <property type="entry name" value="NOP2 YEAST -RELATED NOL1/NOP2/FMU SUN DOMAIN-CONTAINING"/>
    <property type="match status" value="1"/>
</dbReference>
<comment type="similarity">
    <text evidence="3 14">Belongs to the class I-like SAM-binding methyltransferase superfamily. RsmB/NOP family.</text>
</comment>
<feature type="region of interest" description="Disordered" evidence="15">
    <location>
        <begin position="1"/>
        <end position="34"/>
    </location>
</feature>
<evidence type="ECO:0000256" key="10">
    <source>
        <dbReference type="ARBA" id="ARBA00022884"/>
    </source>
</evidence>
<comment type="function">
    <text evidence="1">Specifically methylates the cytosine at position 967 (m5C967) of 16S rRNA.</text>
</comment>
<sequence>MNKNKPPSQCLAEKKVRKDSKQCSPTSQPSKRPNERLHALNILTRVLVERTPLSQLMPASAEVSPMTKEICFGFCRHYFRLQAMANCLMQKKPKEVEIWVALLIGIYQLHYMKLPDYAVVKETVALLEKIKMAWAKGLLNAVLRNFCRQHHEILTRLDNNPLFLYGHPQWLLKRLQKDWPNDWQAITKANEAHPPMTLRVNLRKISVAEYLNVLQQADIAATPHSVAAEAIVLQTPRDVHQLPGFAQGLVSVQDGAAQLAASLLSLKPGLRVLDACCAPGGKTCHILEKEPHLAECVAVDVDSRRLERVRENLNRLNLHATLLQGDASTPYQWWDEKLFDRILLDAPCSATGVIRRHSDIKLLRNDEEISAITKIQHTMLSSLWPLLAKGGILVYATCSVMLAENEQQIASFIKNNPECRIITKSGNWGHTTKYGQQILPGEQGMDGFFYSVLFKDEK</sequence>
<dbReference type="PROSITE" id="PS51686">
    <property type="entry name" value="SAM_MT_RSMB_NOP"/>
    <property type="match status" value="1"/>
</dbReference>
<dbReference type="Gene3D" id="3.40.50.150">
    <property type="entry name" value="Vaccinia Virus protein VP39"/>
    <property type="match status" value="1"/>
</dbReference>
<comment type="subcellular location">
    <subcellularLocation>
        <location evidence="2">Cytoplasm</location>
    </subcellularLocation>
</comment>
<gene>
    <name evidence="17" type="primary">sun</name>
    <name evidence="17" type="ORF">Lsai_1500</name>
</gene>
<name>A0A0W0YM57_9GAMM</name>
<keyword evidence="5" id="KW-0963">Cytoplasm</keyword>
<evidence type="ECO:0000256" key="1">
    <source>
        <dbReference type="ARBA" id="ARBA00002724"/>
    </source>
</evidence>
<dbReference type="eggNOG" id="COG0781">
    <property type="taxonomic scope" value="Bacteria"/>
</dbReference>
<dbReference type="Gene3D" id="3.30.70.1170">
    <property type="entry name" value="Sun protein, domain 3"/>
    <property type="match status" value="1"/>
</dbReference>
<dbReference type="FunFam" id="3.30.70.1170:FF:000002">
    <property type="entry name" value="Ribosomal RNA small subunit methyltransferase B"/>
    <property type="match status" value="1"/>
</dbReference>
<feature type="binding site" evidence="14">
    <location>
        <position position="300"/>
    </location>
    <ligand>
        <name>S-adenosyl-L-methionine</name>
        <dbReference type="ChEBI" id="CHEBI:59789"/>
    </ligand>
</feature>
<evidence type="ECO:0000256" key="5">
    <source>
        <dbReference type="ARBA" id="ARBA00022490"/>
    </source>
</evidence>
<dbReference type="PRINTS" id="PR02008">
    <property type="entry name" value="RCMTFAMILY"/>
</dbReference>
<evidence type="ECO:0000256" key="13">
    <source>
        <dbReference type="ARBA" id="ARBA00047283"/>
    </source>
</evidence>
<dbReference type="FunFam" id="3.40.50.150:FF:000022">
    <property type="entry name" value="Ribosomal RNA small subunit methyltransferase B"/>
    <property type="match status" value="1"/>
</dbReference>
<dbReference type="InterPro" id="IPR004573">
    <property type="entry name" value="rRNA_ssu_MeTfrase_B"/>
</dbReference>
<evidence type="ECO:0000256" key="12">
    <source>
        <dbReference type="ARBA" id="ARBA00031088"/>
    </source>
</evidence>
<protein>
    <recommendedName>
        <fullName evidence="4">16S rRNA (cytosine(967)-C(5))-methyltransferase</fullName>
        <ecNumber evidence="4">2.1.1.176</ecNumber>
    </recommendedName>
    <alternativeName>
        <fullName evidence="11">16S rRNA m5C967 methyltransferase</fullName>
    </alternativeName>
    <alternativeName>
        <fullName evidence="12">rRNA (cytosine-C(5)-)-methyltransferase RsmB</fullName>
    </alternativeName>
</protein>
<dbReference type="PANTHER" id="PTHR22807:SF61">
    <property type="entry name" value="NOL1_NOP2_SUN FAMILY PROTEIN _ ANTITERMINATION NUSB DOMAIN-CONTAINING PROTEIN"/>
    <property type="match status" value="1"/>
</dbReference>
<evidence type="ECO:0000256" key="11">
    <source>
        <dbReference type="ARBA" id="ARBA00030399"/>
    </source>
</evidence>
<comment type="catalytic activity">
    <reaction evidence="13">
        <text>cytidine(967) in 16S rRNA + S-adenosyl-L-methionine = 5-methylcytidine(967) in 16S rRNA + S-adenosyl-L-homocysteine + H(+)</text>
        <dbReference type="Rhea" id="RHEA:42748"/>
        <dbReference type="Rhea" id="RHEA-COMP:10219"/>
        <dbReference type="Rhea" id="RHEA-COMP:10220"/>
        <dbReference type="ChEBI" id="CHEBI:15378"/>
        <dbReference type="ChEBI" id="CHEBI:57856"/>
        <dbReference type="ChEBI" id="CHEBI:59789"/>
        <dbReference type="ChEBI" id="CHEBI:74483"/>
        <dbReference type="ChEBI" id="CHEBI:82748"/>
        <dbReference type="EC" id="2.1.1.176"/>
    </reaction>
</comment>
<feature type="compositionally biased region" description="Basic and acidic residues" evidence="15">
    <location>
        <begin position="12"/>
        <end position="21"/>
    </location>
</feature>
<dbReference type="Proteomes" id="UP000054621">
    <property type="component" value="Unassembled WGS sequence"/>
</dbReference>
<dbReference type="SUPFAM" id="SSF48013">
    <property type="entry name" value="NusB-like"/>
    <property type="match status" value="1"/>
</dbReference>
<keyword evidence="8 14" id="KW-0808">Transferase</keyword>
<accession>A0A0W0YM57</accession>
<feature type="binding site" evidence="14">
    <location>
        <position position="326"/>
    </location>
    <ligand>
        <name>S-adenosyl-L-methionine</name>
        <dbReference type="ChEBI" id="CHEBI:59789"/>
    </ligand>
</feature>
<dbReference type="GO" id="GO:0070475">
    <property type="term" value="P:rRNA base methylation"/>
    <property type="evidence" value="ECO:0007669"/>
    <property type="project" value="TreeGrafter"/>
</dbReference>
<evidence type="ECO:0000259" key="16">
    <source>
        <dbReference type="PROSITE" id="PS51686"/>
    </source>
</evidence>
<evidence type="ECO:0000313" key="18">
    <source>
        <dbReference type="Proteomes" id="UP000054621"/>
    </source>
</evidence>
<dbReference type="NCBIfam" id="NF008149">
    <property type="entry name" value="PRK10901.1"/>
    <property type="match status" value="1"/>
</dbReference>
<dbReference type="Pfam" id="PF01189">
    <property type="entry name" value="Methyltr_RsmB-F"/>
    <property type="match status" value="1"/>
</dbReference>
<dbReference type="RefSeq" id="WP_035905967.1">
    <property type="nucleotide sequence ID" value="NZ_CAAAJE010000010.1"/>
</dbReference>
<dbReference type="PATRIC" id="fig|28087.4.peg.1610"/>
<evidence type="ECO:0000256" key="4">
    <source>
        <dbReference type="ARBA" id="ARBA00012140"/>
    </source>
</evidence>